<dbReference type="Gene3D" id="3.80.10.10">
    <property type="entry name" value="Ribonuclease Inhibitor"/>
    <property type="match status" value="1"/>
</dbReference>
<evidence type="ECO:0000256" key="10">
    <source>
        <dbReference type="ARBA" id="ARBA00022741"/>
    </source>
</evidence>
<dbReference type="FunFam" id="3.30.200.20:FF:000015">
    <property type="entry name" value="Somatic embryogenesis receptor kinase 1"/>
    <property type="match status" value="1"/>
</dbReference>
<keyword evidence="9" id="KW-0677">Repeat</keyword>
<proteinExistence type="inferred from homology"/>
<dbReference type="AlphaFoldDB" id="A0A4Y7J2G6"/>
<evidence type="ECO:0000256" key="5">
    <source>
        <dbReference type="ARBA" id="ARBA00022614"/>
    </source>
</evidence>
<evidence type="ECO:0000256" key="4">
    <source>
        <dbReference type="ARBA" id="ARBA00022527"/>
    </source>
</evidence>
<dbReference type="GO" id="GO:0016020">
    <property type="term" value="C:membrane"/>
    <property type="evidence" value="ECO:0007669"/>
    <property type="project" value="UniProtKB-SubCell"/>
</dbReference>
<dbReference type="InterPro" id="IPR000719">
    <property type="entry name" value="Prot_kinase_dom"/>
</dbReference>
<keyword evidence="11" id="KW-0418">Kinase</keyword>
<dbReference type="Gene3D" id="1.10.510.10">
    <property type="entry name" value="Transferase(Phosphotransferase) domain 1"/>
    <property type="match status" value="1"/>
</dbReference>
<dbReference type="InterPro" id="IPR051824">
    <property type="entry name" value="LRR_Rcpt-Like_S/T_Kinase"/>
</dbReference>
<dbReference type="InterPro" id="IPR008271">
    <property type="entry name" value="Ser/Thr_kinase_AS"/>
</dbReference>
<dbReference type="Gene3D" id="3.30.200.20">
    <property type="entry name" value="Phosphorylase Kinase, domain 1"/>
    <property type="match status" value="1"/>
</dbReference>
<evidence type="ECO:0000256" key="9">
    <source>
        <dbReference type="ARBA" id="ARBA00022737"/>
    </source>
</evidence>
<dbReference type="GO" id="GO:0004674">
    <property type="term" value="F:protein serine/threonine kinase activity"/>
    <property type="evidence" value="ECO:0007669"/>
    <property type="project" value="UniProtKB-KW"/>
</dbReference>
<dbReference type="InterPro" id="IPR011009">
    <property type="entry name" value="Kinase-like_dom_sf"/>
</dbReference>
<evidence type="ECO:0000313" key="22">
    <source>
        <dbReference type="EMBL" id="RZC54260.1"/>
    </source>
</evidence>
<comment type="subcellular location">
    <subcellularLocation>
        <location evidence="1">Membrane</location>
        <topology evidence="1">Single-pass membrane protein</topology>
    </subcellularLocation>
</comment>
<keyword evidence="23" id="KW-1185">Reference proteome</keyword>
<evidence type="ECO:0000256" key="14">
    <source>
        <dbReference type="ARBA" id="ARBA00023136"/>
    </source>
</evidence>
<dbReference type="Pfam" id="PF07714">
    <property type="entry name" value="PK_Tyr_Ser-Thr"/>
    <property type="match status" value="1"/>
</dbReference>
<dbReference type="GO" id="GO:0005524">
    <property type="term" value="F:ATP binding"/>
    <property type="evidence" value="ECO:0007669"/>
    <property type="project" value="UniProtKB-UniRule"/>
</dbReference>
<dbReference type="SMART" id="SM00369">
    <property type="entry name" value="LRR_TYP"/>
    <property type="match status" value="3"/>
</dbReference>
<dbReference type="OMA" id="GTHLICG"/>
<evidence type="ECO:0000256" key="1">
    <source>
        <dbReference type="ARBA" id="ARBA00004167"/>
    </source>
</evidence>
<dbReference type="EC" id="2.7.11.1" evidence="3"/>
<dbReference type="InterPro" id="IPR032675">
    <property type="entry name" value="LRR_dom_sf"/>
</dbReference>
<keyword evidence="4" id="KW-0723">Serine/threonine-protein kinase</keyword>
<feature type="domain" description="Protein kinase" evidence="21">
    <location>
        <begin position="325"/>
        <end position="609"/>
    </location>
</feature>
<dbReference type="InterPro" id="IPR003591">
    <property type="entry name" value="Leu-rich_rpt_typical-subtyp"/>
</dbReference>
<protein>
    <recommendedName>
        <fullName evidence="3">non-specific serine/threonine protein kinase</fullName>
        <ecNumber evidence="3">2.7.11.1</ecNumber>
    </recommendedName>
</protein>
<evidence type="ECO:0000256" key="6">
    <source>
        <dbReference type="ARBA" id="ARBA00022679"/>
    </source>
</evidence>
<dbReference type="Proteomes" id="UP000316621">
    <property type="component" value="Chromosome 3"/>
</dbReference>
<dbReference type="InterPro" id="IPR017441">
    <property type="entry name" value="Protein_kinase_ATP_BS"/>
</dbReference>
<reference evidence="22 23" key="1">
    <citation type="journal article" date="2018" name="Science">
        <title>The opium poppy genome and morphinan production.</title>
        <authorList>
            <person name="Guo L."/>
            <person name="Winzer T."/>
            <person name="Yang X."/>
            <person name="Li Y."/>
            <person name="Ning Z."/>
            <person name="He Z."/>
            <person name="Teodor R."/>
            <person name="Lu Y."/>
            <person name="Bowser T.A."/>
            <person name="Graham I.A."/>
            <person name="Ye K."/>
        </authorList>
    </citation>
    <scope>NUCLEOTIDE SEQUENCE [LARGE SCALE GENOMIC DNA]</scope>
    <source>
        <strain evidence="23">cv. HN1</strain>
        <tissue evidence="22">Leaves</tissue>
    </source>
</reference>
<dbReference type="PRINTS" id="PR00019">
    <property type="entry name" value="LEURICHRPT"/>
</dbReference>
<dbReference type="SUPFAM" id="SSF56112">
    <property type="entry name" value="Protein kinase-like (PK-like)"/>
    <property type="match status" value="1"/>
</dbReference>
<evidence type="ECO:0000256" key="15">
    <source>
        <dbReference type="ARBA" id="ARBA00023170"/>
    </source>
</evidence>
<evidence type="ECO:0000256" key="19">
    <source>
        <dbReference type="PROSITE-ProRule" id="PRU10141"/>
    </source>
</evidence>
<dbReference type="Pfam" id="PF13855">
    <property type="entry name" value="LRR_8"/>
    <property type="match status" value="1"/>
</dbReference>
<evidence type="ECO:0000256" key="18">
    <source>
        <dbReference type="ARBA" id="ARBA00048679"/>
    </source>
</evidence>
<evidence type="ECO:0000259" key="21">
    <source>
        <dbReference type="PROSITE" id="PS50011"/>
    </source>
</evidence>
<keyword evidence="8" id="KW-0732">Signal</keyword>
<dbReference type="SUPFAM" id="SSF52058">
    <property type="entry name" value="L domain-like"/>
    <property type="match status" value="1"/>
</dbReference>
<keyword evidence="6" id="KW-0808">Transferase</keyword>
<evidence type="ECO:0000256" key="2">
    <source>
        <dbReference type="ARBA" id="ARBA00008684"/>
    </source>
</evidence>
<dbReference type="PROSITE" id="PS50011">
    <property type="entry name" value="PROTEIN_KINASE_DOM"/>
    <property type="match status" value="1"/>
</dbReference>
<comment type="catalytic activity">
    <reaction evidence="17">
        <text>L-threonyl-[protein] + ATP = O-phospho-L-threonyl-[protein] + ADP + H(+)</text>
        <dbReference type="Rhea" id="RHEA:46608"/>
        <dbReference type="Rhea" id="RHEA-COMP:11060"/>
        <dbReference type="Rhea" id="RHEA-COMP:11605"/>
        <dbReference type="ChEBI" id="CHEBI:15378"/>
        <dbReference type="ChEBI" id="CHEBI:30013"/>
        <dbReference type="ChEBI" id="CHEBI:30616"/>
        <dbReference type="ChEBI" id="CHEBI:61977"/>
        <dbReference type="ChEBI" id="CHEBI:456216"/>
        <dbReference type="EC" id="2.7.11.1"/>
    </reaction>
</comment>
<evidence type="ECO:0000256" key="20">
    <source>
        <dbReference type="SAM" id="Phobius"/>
    </source>
</evidence>
<dbReference type="FunFam" id="3.80.10.10:FF:000400">
    <property type="entry name" value="Nuclear pore complex protein NUP107"/>
    <property type="match status" value="1"/>
</dbReference>
<keyword evidence="14 20" id="KW-0472">Membrane</keyword>
<name>A0A4Y7J2G6_PAPSO</name>
<feature type="binding site" evidence="19">
    <location>
        <position position="353"/>
    </location>
    <ligand>
        <name>ATP</name>
        <dbReference type="ChEBI" id="CHEBI:30616"/>
    </ligand>
</feature>
<evidence type="ECO:0000256" key="12">
    <source>
        <dbReference type="ARBA" id="ARBA00022840"/>
    </source>
</evidence>
<evidence type="ECO:0000313" key="23">
    <source>
        <dbReference type="Proteomes" id="UP000316621"/>
    </source>
</evidence>
<dbReference type="PROSITE" id="PS00107">
    <property type="entry name" value="PROTEIN_KINASE_ATP"/>
    <property type="match status" value="1"/>
</dbReference>
<evidence type="ECO:0000256" key="16">
    <source>
        <dbReference type="ARBA" id="ARBA00023180"/>
    </source>
</evidence>
<evidence type="ECO:0000256" key="3">
    <source>
        <dbReference type="ARBA" id="ARBA00012513"/>
    </source>
</evidence>
<evidence type="ECO:0000256" key="17">
    <source>
        <dbReference type="ARBA" id="ARBA00047899"/>
    </source>
</evidence>
<keyword evidence="13 20" id="KW-1133">Transmembrane helix</keyword>
<dbReference type="InterPro" id="IPR013210">
    <property type="entry name" value="LRR_N_plant-typ"/>
</dbReference>
<evidence type="ECO:0000256" key="13">
    <source>
        <dbReference type="ARBA" id="ARBA00022989"/>
    </source>
</evidence>
<dbReference type="Gramene" id="RZC54260">
    <property type="protein sequence ID" value="RZC54260"/>
    <property type="gene ID" value="C5167_013127"/>
</dbReference>
<evidence type="ECO:0000256" key="11">
    <source>
        <dbReference type="ARBA" id="ARBA00022777"/>
    </source>
</evidence>
<dbReference type="FunFam" id="1.10.510.10:FF:000016">
    <property type="entry name" value="Somatic embryogenesis receptor-like kinase 1"/>
    <property type="match status" value="1"/>
</dbReference>
<keyword evidence="5" id="KW-0433">Leucine-rich repeat</keyword>
<comment type="similarity">
    <text evidence="2">Belongs to the protein kinase superfamily. Ser/Thr protein kinase family.</text>
</comment>
<keyword evidence="16" id="KW-0325">Glycoprotein</keyword>
<dbReference type="InterPro" id="IPR001611">
    <property type="entry name" value="Leu-rich_rpt"/>
</dbReference>
<comment type="catalytic activity">
    <reaction evidence="18">
        <text>L-seryl-[protein] + ATP = O-phospho-L-seryl-[protein] + ADP + H(+)</text>
        <dbReference type="Rhea" id="RHEA:17989"/>
        <dbReference type="Rhea" id="RHEA-COMP:9863"/>
        <dbReference type="Rhea" id="RHEA-COMP:11604"/>
        <dbReference type="ChEBI" id="CHEBI:15378"/>
        <dbReference type="ChEBI" id="CHEBI:29999"/>
        <dbReference type="ChEBI" id="CHEBI:30616"/>
        <dbReference type="ChEBI" id="CHEBI:83421"/>
        <dbReference type="ChEBI" id="CHEBI:456216"/>
        <dbReference type="EC" id="2.7.11.1"/>
    </reaction>
</comment>
<organism evidence="22 23">
    <name type="scientific">Papaver somniferum</name>
    <name type="common">Opium poppy</name>
    <dbReference type="NCBI Taxonomy" id="3469"/>
    <lineage>
        <taxon>Eukaryota</taxon>
        <taxon>Viridiplantae</taxon>
        <taxon>Streptophyta</taxon>
        <taxon>Embryophyta</taxon>
        <taxon>Tracheophyta</taxon>
        <taxon>Spermatophyta</taxon>
        <taxon>Magnoliopsida</taxon>
        <taxon>Ranunculales</taxon>
        <taxon>Papaveraceae</taxon>
        <taxon>Papaveroideae</taxon>
        <taxon>Papaver</taxon>
    </lineage>
</organism>
<dbReference type="EMBL" id="CM010717">
    <property type="protein sequence ID" value="RZC54260.1"/>
    <property type="molecule type" value="Genomic_DNA"/>
</dbReference>
<dbReference type="PANTHER" id="PTHR48006:SF102">
    <property type="entry name" value="LEUCINE-RICH REPEAT-CONTAINING PROTEIN DDB_G0281931-RELATED"/>
    <property type="match status" value="1"/>
</dbReference>
<dbReference type="SMART" id="SM00220">
    <property type="entry name" value="S_TKc"/>
    <property type="match status" value="1"/>
</dbReference>
<feature type="transmembrane region" description="Helical" evidence="20">
    <location>
        <begin position="257"/>
        <end position="281"/>
    </location>
</feature>
<sequence>MASQSGKCGAVVPLGGLVVKRGSGSGVATRLLFSWKIYLRSMNLCLVLLNLFSFCDSSVRPDVEGEALVELLRGLNDSNKKINDWNDFFVSPCFSWSHVTCRNGNVVSLSLASNGFLGTLSPSITKLKYLVSLELENNQLSGVLPDYLGSMQSLEILNLASNNLTGSIPASWGKLSKLKHLDLSSNSLIGRVPPELFSVSTFKIYMQVVVGISDMYVPSRQIKRDQRHRNRLDCGSTLQQPCVSSSDLPGSVSKSKLGVVVGTAGGTALLLLSIGALFVFLRRQRLAHERNDVFVDVAGEEECKIFFGQLRKFSWRELKIATANFSENNVIGQGGFGKVYKGVLMDHRKVAVKRLSDYHNPGGEAAFHREVELISVAVHRNLLQLIGFCTTSSERILVYPFMENLSVAYRLRDLKPGEKGLDWPTRKHVAFGTAHGLEYLHEHCNPKIIHRDLKSANILLDDTFEPVLGDFGLAKLVDTKLTHVTTQVRGTMGHIAPEYLSTGRSSEKTDVFGYGITLLELCTGQRAIDFSRLEEEDDVLLLDHIKKLLREKRLQDIVDGNLKQNYDPKEVETIIQVALLCTQSSPEDRPKMAEVVGMLQGVGLSERWAEWEQLEVVRSQEYSVMSHQFIWNEDSTQDQEAIQLSKAR</sequence>
<dbReference type="InterPro" id="IPR001245">
    <property type="entry name" value="Ser-Thr/Tyr_kinase_cat_dom"/>
</dbReference>
<keyword evidence="12 19" id="KW-0067">ATP-binding</keyword>
<dbReference type="PROSITE" id="PS00108">
    <property type="entry name" value="PROTEIN_KINASE_ST"/>
    <property type="match status" value="1"/>
</dbReference>
<gene>
    <name evidence="22" type="ORF">C5167_013127</name>
</gene>
<accession>A0A4Y7J2G6</accession>
<keyword evidence="15" id="KW-0675">Receptor</keyword>
<keyword evidence="10 19" id="KW-0547">Nucleotide-binding</keyword>
<dbReference type="PANTHER" id="PTHR48006">
    <property type="entry name" value="LEUCINE-RICH REPEAT-CONTAINING PROTEIN DDB_G0281931-RELATED"/>
    <property type="match status" value="1"/>
</dbReference>
<dbReference type="Pfam" id="PF08263">
    <property type="entry name" value="LRRNT_2"/>
    <property type="match status" value="1"/>
</dbReference>
<evidence type="ECO:0000256" key="8">
    <source>
        <dbReference type="ARBA" id="ARBA00022729"/>
    </source>
</evidence>
<evidence type="ECO:0000256" key="7">
    <source>
        <dbReference type="ARBA" id="ARBA00022692"/>
    </source>
</evidence>
<keyword evidence="7 20" id="KW-0812">Transmembrane</keyword>